<proteinExistence type="predicted"/>
<dbReference type="InterPro" id="IPR001365">
    <property type="entry name" value="A_deaminase_dom"/>
</dbReference>
<evidence type="ECO:0000256" key="1">
    <source>
        <dbReference type="ARBA" id="ARBA00001947"/>
    </source>
</evidence>
<dbReference type="PANTHER" id="PTHR11409">
    <property type="entry name" value="ADENOSINE DEAMINASE"/>
    <property type="match status" value="1"/>
</dbReference>
<feature type="region of interest" description="Disordered" evidence="4">
    <location>
        <begin position="1"/>
        <end position="59"/>
    </location>
</feature>
<dbReference type="InterPro" id="IPR032466">
    <property type="entry name" value="Metal_Hydrolase"/>
</dbReference>
<dbReference type="OrthoDB" id="7202371at2759"/>
<dbReference type="Gene3D" id="3.20.20.140">
    <property type="entry name" value="Metal-dependent hydrolases"/>
    <property type="match status" value="1"/>
</dbReference>
<reference evidence="6 8" key="1">
    <citation type="submission" date="2015-10" db="EMBL/GenBank/DDBJ databases">
        <title>The cercosporin biosynthetic gene cluster was horizontally transferred to several fungal lineages and shown to be expanded in Cercospora beticola based on microsynteny with recipient genomes.</title>
        <authorList>
            <person name="De Jonge R."/>
            <person name="Ebert M.K."/>
            <person name="Suttle J.C."/>
            <person name="Jurick Ii W.M."/>
            <person name="Secor G.A."/>
            <person name="Thomma B.P."/>
            <person name="Van De Peer Y."/>
            <person name="Bolton M.D."/>
        </authorList>
    </citation>
    <scope>NUCLEOTIDE SEQUENCE [LARGE SCALE GENOMIC DNA]</scope>
    <source>
        <strain evidence="6 8">09-40</strain>
    </source>
</reference>
<reference evidence="7 9" key="2">
    <citation type="submission" date="2023-09" db="EMBL/GenBank/DDBJ databases">
        <title>Complete-Gapless Cercospora beticola genome.</title>
        <authorList>
            <person name="Wyatt N.A."/>
            <person name="Spanner R.E."/>
            <person name="Bolton M.D."/>
        </authorList>
    </citation>
    <scope>NUCLEOTIDE SEQUENCE [LARGE SCALE GENOMIC DNA]</scope>
    <source>
        <strain evidence="7">Cb09-40</strain>
    </source>
</reference>
<dbReference type="SUPFAM" id="SSF51556">
    <property type="entry name" value="Metallo-dependent hydrolases"/>
    <property type="match status" value="1"/>
</dbReference>
<protein>
    <submittedName>
        <fullName evidence="6">Adenosine deaminase CECR1-A</fullName>
    </submittedName>
</protein>
<feature type="compositionally biased region" description="Basic and acidic residues" evidence="4">
    <location>
        <begin position="1"/>
        <end position="10"/>
    </location>
</feature>
<evidence type="ECO:0000256" key="4">
    <source>
        <dbReference type="SAM" id="MobiDB-lite"/>
    </source>
</evidence>
<dbReference type="AlphaFoldDB" id="A0A2G5IAH0"/>
<gene>
    <name evidence="6" type="ORF">CB0940_00472</name>
    <name evidence="7" type="ORF">RHO25_000492</name>
</gene>
<feature type="domain" description="Adenosine deaminase" evidence="5">
    <location>
        <begin position="335"/>
        <end position="621"/>
    </location>
</feature>
<keyword evidence="3" id="KW-0378">Hydrolase</keyword>
<keyword evidence="2" id="KW-0479">Metal-binding</keyword>
<dbReference type="GO" id="GO:0006154">
    <property type="term" value="P:adenosine catabolic process"/>
    <property type="evidence" value="ECO:0007669"/>
    <property type="project" value="TreeGrafter"/>
</dbReference>
<evidence type="ECO:0000313" key="9">
    <source>
        <dbReference type="Proteomes" id="UP001302367"/>
    </source>
</evidence>
<keyword evidence="9" id="KW-1185">Reference proteome</keyword>
<dbReference type="GO" id="GO:0046872">
    <property type="term" value="F:metal ion binding"/>
    <property type="evidence" value="ECO:0007669"/>
    <property type="project" value="UniProtKB-KW"/>
</dbReference>
<dbReference type="Proteomes" id="UP001302367">
    <property type="component" value="Chromosome 1"/>
</dbReference>
<dbReference type="GO" id="GO:0046103">
    <property type="term" value="P:inosine biosynthetic process"/>
    <property type="evidence" value="ECO:0007669"/>
    <property type="project" value="TreeGrafter"/>
</dbReference>
<evidence type="ECO:0000259" key="5">
    <source>
        <dbReference type="Pfam" id="PF00962"/>
    </source>
</evidence>
<accession>A0A2G5IAH0</accession>
<comment type="cofactor">
    <cofactor evidence="1">
        <name>Zn(2+)</name>
        <dbReference type="ChEBI" id="CHEBI:29105"/>
    </cofactor>
</comment>
<dbReference type="EMBL" id="LKMD01000100">
    <property type="protein sequence ID" value="PIB01771.1"/>
    <property type="molecule type" value="Genomic_DNA"/>
</dbReference>
<evidence type="ECO:0000313" key="7">
    <source>
        <dbReference type="EMBL" id="WPA95888.1"/>
    </source>
</evidence>
<evidence type="ECO:0000256" key="2">
    <source>
        <dbReference type="ARBA" id="ARBA00022723"/>
    </source>
</evidence>
<evidence type="ECO:0000256" key="3">
    <source>
        <dbReference type="ARBA" id="ARBA00022801"/>
    </source>
</evidence>
<evidence type="ECO:0000313" key="6">
    <source>
        <dbReference type="EMBL" id="PIB01771.1"/>
    </source>
</evidence>
<dbReference type="InterPro" id="IPR006330">
    <property type="entry name" value="Ado/ade_deaminase"/>
</dbReference>
<dbReference type="Proteomes" id="UP000230605">
    <property type="component" value="Chromosome 1"/>
</dbReference>
<feature type="compositionally biased region" description="Basic and acidic residues" evidence="4">
    <location>
        <begin position="19"/>
        <end position="34"/>
    </location>
</feature>
<dbReference type="GO" id="GO:0004000">
    <property type="term" value="F:adenosine deaminase activity"/>
    <property type="evidence" value="ECO:0007669"/>
    <property type="project" value="TreeGrafter"/>
</dbReference>
<organism evidence="6 8">
    <name type="scientific">Cercospora beticola</name>
    <name type="common">Sugarbeet leaf spot fungus</name>
    <dbReference type="NCBI Taxonomy" id="122368"/>
    <lineage>
        <taxon>Eukaryota</taxon>
        <taxon>Fungi</taxon>
        <taxon>Dikarya</taxon>
        <taxon>Ascomycota</taxon>
        <taxon>Pezizomycotina</taxon>
        <taxon>Dothideomycetes</taxon>
        <taxon>Dothideomycetidae</taxon>
        <taxon>Mycosphaerellales</taxon>
        <taxon>Mycosphaerellaceae</taxon>
        <taxon>Cercospora</taxon>
    </lineage>
</organism>
<name>A0A2G5IAH0_CERBT</name>
<dbReference type="EMBL" id="CP134184">
    <property type="protein sequence ID" value="WPA95888.1"/>
    <property type="molecule type" value="Genomic_DNA"/>
</dbReference>
<sequence length="648" mass="73906">MASKIMDRLTRRTSHKHKTSLDNESKEPVVEPRKKSSRLSLFRRGVPTEAGMGSSDSSDLTAQFARQVELLEGSEAYAVDKQKLLTEERDAAWDEPARKSASKVEVAANSIVIAIREDERYAEDLYGNRPGEAVPGKETRDMGGRFLVNKDRIDRSKVFDIATRMPKGAHLHLHFNAELPAEILLPLARSTVVEDTMFIRSTKPLLETEDFDDCEIVFDVLPKDTAQGDLFSLDYDPTCKTKDHPRWQQGTAWMLWHNFRERFPKGVSIENYDPDDASLGAAEQWARDKMIITRDKAYRPGQTTNGVWACFNQGTRAFKGLLNYEHVYRWYIGHAIDSMIADKVMYAELRPMLLDKDIPANDGIGRLDHAAQMTIICEELAKKEAELRTANKLHLFPFGIKIIYCTPRSIPRKRMQTELENCIRLKLRFPHLICGFDLVGAEDRPNHIGFYADLLLAFVSTCKELDISIPFMFHAGESLLDTGGSHNPDNSNLYDSLLLNAKRIGHGYALLKHPTLLKPFRDEQICLELCPVSNELLGLCGNIREHRFYELLAAGLHCTLNADNPSLFRGPSLDNKSLSYEFYQVLVGDPRMNIHGWKQLAHWSIDHSCLDHNQRMQLKATFDDEWETFCQWVVDTYQDFAATLPKLE</sequence>
<evidence type="ECO:0000313" key="8">
    <source>
        <dbReference type="Proteomes" id="UP000230605"/>
    </source>
</evidence>
<dbReference type="Pfam" id="PF00962">
    <property type="entry name" value="A_deaminase"/>
    <property type="match status" value="1"/>
</dbReference>
<dbReference type="PANTHER" id="PTHR11409:SF37">
    <property type="entry name" value="ADENOSINE DEAMINASE DOMAIN-CONTAINING PROTEIN"/>
    <property type="match status" value="1"/>
</dbReference>